<gene>
    <name evidence="2" type="ORF">BMW23_0745</name>
</gene>
<keyword evidence="1" id="KW-1133">Transmembrane helix</keyword>
<feature type="transmembrane region" description="Helical" evidence="1">
    <location>
        <begin position="118"/>
        <end position="139"/>
    </location>
</feature>
<evidence type="ECO:0000256" key="1">
    <source>
        <dbReference type="SAM" id="Phobius"/>
    </source>
</evidence>
<sequence>MIYILLYIYKNIHNSNNNNNNIVMIRRSFNNHTCILNSLSQTRFCSIKKSIEQKLYIIISDTIYNCKYQPFNGLEIANLNSNDRKNIETLPLQLKFYNIGSGVIFGCVDYIVENIYYLFVACIIMLCAYVIPLSFAQYVKSRDFVTTSEIAKRDKIIKKNNNEKQFTNLQVITPFVLSISSYMIAYNSSLALKNLFTESQKYTKSRVMIRCLYIAAAMNITKFTLCVLMLSHNGITLNTNITDMNKNEYNEYVQNRISNPSDDLFSKLGSLWCPYGYSCI</sequence>
<evidence type="ECO:0000313" key="2">
    <source>
        <dbReference type="EMBL" id="ATZ80791.1"/>
    </source>
</evidence>
<keyword evidence="3" id="KW-1185">Reference proteome</keyword>
<evidence type="ECO:0000313" key="3">
    <source>
        <dbReference type="Proteomes" id="UP000240325"/>
    </source>
</evidence>
<reference evidence="2" key="1">
    <citation type="journal article" date="2017" name="Elife">
        <title>The kinetoplastid-infecting Bodo saltans virus (BsV), a window into the most abundant giant viruses in the sea.</title>
        <authorList>
            <person name="Deeg C.M."/>
            <person name="Chow C.-E.T."/>
            <person name="Suttle C.A."/>
        </authorList>
    </citation>
    <scope>NUCLEOTIDE SEQUENCE</scope>
    <source>
        <strain evidence="2">NG1</strain>
    </source>
</reference>
<keyword evidence="1" id="KW-0812">Transmembrane</keyword>
<proteinExistence type="predicted"/>
<accession>A0A2H4UV44</accession>
<feature type="transmembrane region" description="Helical" evidence="1">
    <location>
        <begin position="166"/>
        <end position="187"/>
    </location>
</feature>
<feature type="transmembrane region" description="Helical" evidence="1">
    <location>
        <begin position="207"/>
        <end position="230"/>
    </location>
</feature>
<dbReference type="EMBL" id="MF782455">
    <property type="protein sequence ID" value="ATZ80791.1"/>
    <property type="molecule type" value="Genomic_DNA"/>
</dbReference>
<keyword evidence="1" id="KW-0472">Membrane</keyword>
<organism evidence="2">
    <name type="scientific">Bodo saltans virus</name>
    <dbReference type="NCBI Taxonomy" id="2024608"/>
    <lineage>
        <taxon>Viruses</taxon>
        <taxon>Varidnaviria</taxon>
        <taxon>Bamfordvirae</taxon>
        <taxon>Nucleocytoviricota</taxon>
        <taxon>Megaviricetes</taxon>
        <taxon>Imitervirales</taxon>
        <taxon>Mimiviridae</taxon>
        <taxon>Klosneuvirinae</taxon>
        <taxon>Theiavirus</taxon>
        <taxon>Theiavirus salishense</taxon>
    </lineage>
</organism>
<dbReference type="Proteomes" id="UP000240325">
    <property type="component" value="Segment"/>
</dbReference>
<protein>
    <submittedName>
        <fullName evidence="2">Uncharacterized protein</fullName>
    </submittedName>
</protein>
<name>A0A2H4UV44_9VIRU</name>